<protein>
    <submittedName>
        <fullName evidence="1">Uncharacterized protein</fullName>
    </submittedName>
</protein>
<dbReference type="Proteomes" id="UP000294933">
    <property type="component" value="Unassembled WGS sequence"/>
</dbReference>
<dbReference type="EMBL" id="ML170276">
    <property type="protein sequence ID" value="TDL15405.1"/>
    <property type="molecule type" value="Genomic_DNA"/>
</dbReference>
<accession>A0A4Y7PJL0</accession>
<evidence type="ECO:0000313" key="1">
    <source>
        <dbReference type="EMBL" id="TDL15405.1"/>
    </source>
</evidence>
<gene>
    <name evidence="1" type="ORF">BD410DRAFT_845204</name>
</gene>
<name>A0A4Y7PJL0_9AGAM</name>
<evidence type="ECO:0000313" key="2">
    <source>
        <dbReference type="Proteomes" id="UP000294933"/>
    </source>
</evidence>
<proteinExistence type="predicted"/>
<dbReference type="VEuPathDB" id="FungiDB:BD410DRAFT_845204"/>
<organism evidence="1 2">
    <name type="scientific">Rickenella mellea</name>
    <dbReference type="NCBI Taxonomy" id="50990"/>
    <lineage>
        <taxon>Eukaryota</taxon>
        <taxon>Fungi</taxon>
        <taxon>Dikarya</taxon>
        <taxon>Basidiomycota</taxon>
        <taxon>Agaricomycotina</taxon>
        <taxon>Agaricomycetes</taxon>
        <taxon>Hymenochaetales</taxon>
        <taxon>Rickenellaceae</taxon>
        <taxon>Rickenella</taxon>
    </lineage>
</organism>
<dbReference type="AlphaFoldDB" id="A0A4Y7PJL0"/>
<reference evidence="1 2" key="1">
    <citation type="submission" date="2018-06" db="EMBL/GenBank/DDBJ databases">
        <title>A transcriptomic atlas of mushroom development highlights an independent origin of complex multicellularity.</title>
        <authorList>
            <consortium name="DOE Joint Genome Institute"/>
            <person name="Krizsan K."/>
            <person name="Almasi E."/>
            <person name="Merenyi Z."/>
            <person name="Sahu N."/>
            <person name="Viragh M."/>
            <person name="Koszo T."/>
            <person name="Mondo S."/>
            <person name="Kiss B."/>
            <person name="Balint B."/>
            <person name="Kues U."/>
            <person name="Barry K."/>
            <person name="Hegedus J.C."/>
            <person name="Henrissat B."/>
            <person name="Johnson J."/>
            <person name="Lipzen A."/>
            <person name="Ohm R."/>
            <person name="Nagy I."/>
            <person name="Pangilinan J."/>
            <person name="Yan J."/>
            <person name="Xiong Y."/>
            <person name="Grigoriev I.V."/>
            <person name="Hibbett D.S."/>
            <person name="Nagy L.G."/>
        </authorList>
    </citation>
    <scope>NUCLEOTIDE SEQUENCE [LARGE SCALE GENOMIC DNA]</scope>
    <source>
        <strain evidence="1 2">SZMC22713</strain>
    </source>
</reference>
<sequence>MSNSTQYHGHPSQTLGSHTNRLYLYAGVDSHAQDDRHFIIWFRENSGICAAAERACSCEAYNIWQALQSQGSLPDPDTIPTRHSTVDWIGTVNARHEDEMTVALFKPDTVTEDFGLATLENGRLFRCMYLSHKQLLNLHEWGKVDWNLTNLRKVVDAHKAYEIHLLNKSPNQSTFLRLINNSEMSTKFHDMINQLERREVPFHLQ</sequence>
<keyword evidence="2" id="KW-1185">Reference proteome</keyword>